<keyword evidence="3" id="KW-0808">Transferase</keyword>
<dbReference type="EMBL" id="JAVDYG010000001">
    <property type="protein sequence ID" value="MDR7363055.1"/>
    <property type="molecule type" value="Genomic_DNA"/>
</dbReference>
<dbReference type="PANTHER" id="PTHR22753">
    <property type="entry name" value="TRANSMEMBRANE PROTEIN 68"/>
    <property type="match status" value="1"/>
</dbReference>
<evidence type="ECO:0000259" key="2">
    <source>
        <dbReference type="SMART" id="SM00563"/>
    </source>
</evidence>
<organism evidence="3 4">
    <name type="scientific">Nocardioides marmoribigeumensis</name>
    <dbReference type="NCBI Taxonomy" id="433649"/>
    <lineage>
        <taxon>Bacteria</taxon>
        <taxon>Bacillati</taxon>
        <taxon>Actinomycetota</taxon>
        <taxon>Actinomycetes</taxon>
        <taxon>Propionibacteriales</taxon>
        <taxon>Nocardioidaceae</taxon>
        <taxon>Nocardioides</taxon>
    </lineage>
</organism>
<dbReference type="InterPro" id="IPR002123">
    <property type="entry name" value="Plipid/glycerol_acylTrfase"/>
</dbReference>
<dbReference type="SMART" id="SM00563">
    <property type="entry name" value="PlsC"/>
    <property type="match status" value="1"/>
</dbReference>
<dbReference type="Pfam" id="PF01553">
    <property type="entry name" value="Acyltransferase"/>
    <property type="match status" value="1"/>
</dbReference>
<gene>
    <name evidence="3" type="ORF">J2S63_002608</name>
</gene>
<keyword evidence="4" id="KW-1185">Reference proteome</keyword>
<evidence type="ECO:0000256" key="1">
    <source>
        <dbReference type="SAM" id="MobiDB-lite"/>
    </source>
</evidence>
<feature type="region of interest" description="Disordered" evidence="1">
    <location>
        <begin position="16"/>
        <end position="38"/>
    </location>
</feature>
<dbReference type="RefSeq" id="WP_310302955.1">
    <property type="nucleotide sequence ID" value="NZ_BAAAPS010000010.1"/>
</dbReference>
<dbReference type="CDD" id="cd07987">
    <property type="entry name" value="LPLAT_MGAT-like"/>
    <property type="match status" value="1"/>
</dbReference>
<dbReference type="GO" id="GO:0016746">
    <property type="term" value="F:acyltransferase activity"/>
    <property type="evidence" value="ECO:0007669"/>
    <property type="project" value="UniProtKB-KW"/>
</dbReference>
<proteinExistence type="predicted"/>
<evidence type="ECO:0000313" key="4">
    <source>
        <dbReference type="Proteomes" id="UP001183648"/>
    </source>
</evidence>
<dbReference type="SUPFAM" id="SSF69593">
    <property type="entry name" value="Glycerol-3-phosphate (1)-acyltransferase"/>
    <property type="match status" value="1"/>
</dbReference>
<sequence length="301" mass="32958">MAIGIGPLKLGAGPLRGVLQSSPEEDVRRDNRIEPAGGRVDLSGRDPSFIRRMLPRLWLMTAVYHRAEVRGFEKVPDEPVLFVANHSGGANIPDTFIFMLAYNTFFTVDGRPLYGLGHDIVTKVPLVGAFARKMGVVTAGQGAAAQIFEAGASCLVYPGGDVEALRPWRDRHKIVFDGRQGFLRLAHGAGVKIVPVVATGGQDTFMVWNDGRVWAKRLRFDKLLRVKNLPISSSIPWLLTPGDLPHLPLPAKIRIQVLDPIDLNERFGDDPDWDAAYDYVTSVMQAGLSTLASKTMLPVIG</sequence>
<feature type="domain" description="Phospholipid/glycerol acyltransferase" evidence="2">
    <location>
        <begin position="80"/>
        <end position="201"/>
    </location>
</feature>
<evidence type="ECO:0000313" key="3">
    <source>
        <dbReference type="EMBL" id="MDR7363055.1"/>
    </source>
</evidence>
<comment type="caution">
    <text evidence="3">The sequence shown here is derived from an EMBL/GenBank/DDBJ whole genome shotgun (WGS) entry which is preliminary data.</text>
</comment>
<dbReference type="PANTHER" id="PTHR22753:SF14">
    <property type="entry name" value="MONOACYLGLYCEROL_DIACYLGLYCEROL O-ACYLTRANSFERASE"/>
    <property type="match status" value="1"/>
</dbReference>
<keyword evidence="3" id="KW-0012">Acyltransferase</keyword>
<accession>A0ABU2BXD2</accession>
<dbReference type="Proteomes" id="UP001183648">
    <property type="component" value="Unassembled WGS sequence"/>
</dbReference>
<name>A0ABU2BXD2_9ACTN</name>
<reference evidence="3 4" key="1">
    <citation type="submission" date="2023-07" db="EMBL/GenBank/DDBJ databases">
        <title>Sequencing the genomes of 1000 actinobacteria strains.</title>
        <authorList>
            <person name="Klenk H.-P."/>
        </authorList>
    </citation>
    <scope>NUCLEOTIDE SEQUENCE [LARGE SCALE GENOMIC DNA]</scope>
    <source>
        <strain evidence="3 4">DSM 19426</strain>
    </source>
</reference>
<protein>
    <submittedName>
        <fullName evidence="3">1-acyl-sn-glycerol-3-phosphate acyltransferase</fullName>
    </submittedName>
</protein>